<dbReference type="Proteomes" id="UP000295351">
    <property type="component" value="Unassembled WGS sequence"/>
</dbReference>
<evidence type="ECO:0000313" key="1">
    <source>
        <dbReference type="EMBL" id="TCN41418.1"/>
    </source>
</evidence>
<gene>
    <name evidence="1" type="ORF">EV665_1133</name>
</gene>
<evidence type="ECO:0000313" key="2">
    <source>
        <dbReference type="Proteomes" id="UP000295351"/>
    </source>
</evidence>
<comment type="caution">
    <text evidence="1">The sequence shown here is derived from an EMBL/GenBank/DDBJ whole genome shotgun (WGS) entry which is preliminary data.</text>
</comment>
<proteinExistence type="predicted"/>
<organism evidence="1 2">
    <name type="scientific">Shinella granuli</name>
    <dbReference type="NCBI Taxonomy" id="323621"/>
    <lineage>
        <taxon>Bacteria</taxon>
        <taxon>Pseudomonadati</taxon>
        <taxon>Pseudomonadota</taxon>
        <taxon>Alphaproteobacteria</taxon>
        <taxon>Hyphomicrobiales</taxon>
        <taxon>Rhizobiaceae</taxon>
        <taxon>Shinella</taxon>
    </lineage>
</organism>
<reference evidence="1 2" key="1">
    <citation type="submission" date="2019-03" db="EMBL/GenBank/DDBJ databases">
        <title>Genomic Encyclopedia of Type Strains, Phase IV (KMG-IV): sequencing the most valuable type-strain genomes for metagenomic binning, comparative biology and taxonomic classification.</title>
        <authorList>
            <person name="Goeker M."/>
        </authorList>
    </citation>
    <scope>NUCLEOTIDE SEQUENCE [LARGE SCALE GENOMIC DNA]</scope>
    <source>
        <strain evidence="1 2">DSM 18401</strain>
    </source>
</reference>
<protein>
    <submittedName>
        <fullName evidence="1">Uncharacterized protein</fullName>
    </submittedName>
</protein>
<dbReference type="EMBL" id="SLVX01000013">
    <property type="protein sequence ID" value="TCN41418.1"/>
    <property type="molecule type" value="Genomic_DNA"/>
</dbReference>
<dbReference type="AlphaFoldDB" id="A0A4R2CK25"/>
<dbReference type="RefSeq" id="WP_133035315.1">
    <property type="nucleotide sequence ID" value="NZ_BAABEI010000012.1"/>
</dbReference>
<name>A0A4R2CK25_SHIGR</name>
<sequence length="112" mass="12078">MAKVTSSHKGPLGLPGGITLRPGVPTNVERWGIIKNHAVVRSWINAGVIESDERPDEPKAAISTPADDDTAAVVDDDALAKLKAEAKELGISVHYRWSAEKIQEEIDNKLAE</sequence>
<accession>A0A4R2CK25</accession>
<keyword evidence="2" id="KW-1185">Reference proteome</keyword>